<dbReference type="Proteomes" id="UP000006443">
    <property type="component" value="Unassembled WGS sequence"/>
</dbReference>
<dbReference type="InterPro" id="IPR037171">
    <property type="entry name" value="NagB/RpiA_transferase-like"/>
</dbReference>
<dbReference type="eggNOG" id="COG1788">
    <property type="taxonomic scope" value="Bacteria"/>
</dbReference>
<dbReference type="Pfam" id="PF01144">
    <property type="entry name" value="CoA_trans"/>
    <property type="match status" value="1"/>
</dbReference>
<dbReference type="OrthoDB" id="9777193at2"/>
<dbReference type="STRING" id="555088.DealDRAFT_0498"/>
<gene>
    <name evidence="1" type="ORF">DealDRAFT_0498</name>
</gene>
<dbReference type="Gene3D" id="3.40.1080.10">
    <property type="entry name" value="Glutaconate Coenzyme A-transferase"/>
    <property type="match status" value="1"/>
</dbReference>
<dbReference type="EMBL" id="ACJM01000002">
    <property type="protein sequence ID" value="EEG78568.1"/>
    <property type="molecule type" value="Genomic_DNA"/>
</dbReference>
<organism evidence="1 2">
    <name type="scientific">Dethiobacter alkaliphilus AHT 1</name>
    <dbReference type="NCBI Taxonomy" id="555088"/>
    <lineage>
        <taxon>Bacteria</taxon>
        <taxon>Bacillati</taxon>
        <taxon>Bacillota</taxon>
        <taxon>Dethiobacteria</taxon>
        <taxon>Dethiobacterales</taxon>
        <taxon>Dethiobacteraceae</taxon>
        <taxon>Dethiobacter</taxon>
    </lineage>
</organism>
<dbReference type="GO" id="GO:0008410">
    <property type="term" value="F:CoA-transferase activity"/>
    <property type="evidence" value="ECO:0007669"/>
    <property type="project" value="InterPro"/>
</dbReference>
<dbReference type="SUPFAM" id="SSF100950">
    <property type="entry name" value="NagB/RpiA/CoA transferase-like"/>
    <property type="match status" value="1"/>
</dbReference>
<dbReference type="AlphaFoldDB" id="C0GDT5"/>
<keyword evidence="1" id="KW-0808">Transferase</keyword>
<evidence type="ECO:0000313" key="2">
    <source>
        <dbReference type="Proteomes" id="UP000006443"/>
    </source>
</evidence>
<accession>C0GDT5</accession>
<keyword evidence="2" id="KW-1185">Reference proteome</keyword>
<protein>
    <submittedName>
        <fullName evidence="1">Coenzyme A transferase</fullName>
    </submittedName>
</protein>
<evidence type="ECO:0000313" key="1">
    <source>
        <dbReference type="EMBL" id="EEG78568.1"/>
    </source>
</evidence>
<reference evidence="1 2" key="1">
    <citation type="submission" date="2009-02" db="EMBL/GenBank/DDBJ databases">
        <title>Sequencing of the draft genome and assembly of Dethiobacter alkaliphilus AHT 1.</title>
        <authorList>
            <consortium name="US DOE Joint Genome Institute (JGI-PGF)"/>
            <person name="Lucas S."/>
            <person name="Copeland A."/>
            <person name="Lapidus A."/>
            <person name="Glavina del Rio T."/>
            <person name="Dalin E."/>
            <person name="Tice H."/>
            <person name="Bruce D."/>
            <person name="Goodwin L."/>
            <person name="Pitluck S."/>
            <person name="Larimer F."/>
            <person name="Land M.L."/>
            <person name="Hauser L."/>
            <person name="Muyzer G."/>
        </authorList>
    </citation>
    <scope>NUCLEOTIDE SEQUENCE [LARGE SCALE GENOMIC DNA]</scope>
    <source>
        <strain evidence="1 2">AHT 1</strain>
    </source>
</reference>
<comment type="caution">
    <text evidence="1">The sequence shown here is derived from an EMBL/GenBank/DDBJ whole genome shotgun (WGS) entry which is preliminary data.</text>
</comment>
<sequence>MPANKVVSVSDALSLVQDGMQLGLGGGPLAMNPVGLVTQLILSDVKDLDVVVAPIGGFAADLLIGAGAVRSVELAQLGFEELGMAPAFRQSVQSGTVKVLDHT</sequence>
<proteinExistence type="predicted"/>
<dbReference type="InterPro" id="IPR004165">
    <property type="entry name" value="CoA_trans_fam_I"/>
</dbReference>
<name>C0GDT5_DETAL</name>